<dbReference type="InterPro" id="IPR013130">
    <property type="entry name" value="Fe3_Rdtase_TM_dom"/>
</dbReference>
<evidence type="ECO:0000256" key="4">
    <source>
        <dbReference type="ARBA" id="ARBA00022448"/>
    </source>
</evidence>
<feature type="compositionally biased region" description="Polar residues" evidence="14">
    <location>
        <begin position="500"/>
        <end position="521"/>
    </location>
</feature>
<evidence type="ECO:0000256" key="3">
    <source>
        <dbReference type="ARBA" id="ARBA00012668"/>
    </source>
</evidence>
<dbReference type="Pfam" id="PF01794">
    <property type="entry name" value="Ferric_reduct"/>
    <property type="match status" value="1"/>
</dbReference>
<feature type="transmembrane region" description="Helical" evidence="15">
    <location>
        <begin position="249"/>
        <end position="266"/>
    </location>
</feature>
<keyword evidence="12" id="KW-0325">Glycoprotein</keyword>
<dbReference type="VEuPathDB" id="FungiDB:CLCR_06584"/>
<keyword evidence="6 15" id="KW-0812">Transmembrane</keyword>
<dbReference type="eggNOG" id="KOG0039">
    <property type="taxonomic scope" value="Eukaryota"/>
</dbReference>
<keyword evidence="18" id="KW-1185">Reference proteome</keyword>
<dbReference type="Gene3D" id="3.40.50.80">
    <property type="entry name" value="Nucleotide-binding domain of ferredoxin-NADP reductase (FNR) module"/>
    <property type="match status" value="1"/>
</dbReference>
<dbReference type="SUPFAM" id="SSF52343">
    <property type="entry name" value="Ferredoxin reductase-like, C-terminal NADP-linked domain"/>
    <property type="match status" value="1"/>
</dbReference>
<dbReference type="CDD" id="cd21176">
    <property type="entry name" value="LPMO_auxiliary-like"/>
    <property type="match status" value="1"/>
</dbReference>
<evidence type="ECO:0000256" key="7">
    <source>
        <dbReference type="ARBA" id="ARBA00022982"/>
    </source>
</evidence>
<dbReference type="SUPFAM" id="SSF63380">
    <property type="entry name" value="Riboflavin synthase domain-like"/>
    <property type="match status" value="1"/>
</dbReference>
<name>A0A1C1CP61_9EURO</name>
<comment type="similarity">
    <text evidence="2">Belongs to the ferric reductase (FRE) family.</text>
</comment>
<feature type="transmembrane region" description="Helical" evidence="15">
    <location>
        <begin position="27"/>
        <end position="45"/>
    </location>
</feature>
<evidence type="ECO:0000259" key="16">
    <source>
        <dbReference type="PROSITE" id="PS51384"/>
    </source>
</evidence>
<evidence type="ECO:0000256" key="6">
    <source>
        <dbReference type="ARBA" id="ARBA00022692"/>
    </source>
</evidence>
<dbReference type="Pfam" id="PF08030">
    <property type="entry name" value="NAD_binding_6"/>
    <property type="match status" value="1"/>
</dbReference>
<dbReference type="InterPro" id="IPR051410">
    <property type="entry name" value="Ferric/Cupric_Reductase"/>
</dbReference>
<evidence type="ECO:0000256" key="15">
    <source>
        <dbReference type="SAM" id="Phobius"/>
    </source>
</evidence>
<evidence type="ECO:0000256" key="2">
    <source>
        <dbReference type="ARBA" id="ARBA00006278"/>
    </source>
</evidence>
<feature type="transmembrane region" description="Helical" evidence="15">
    <location>
        <begin position="223"/>
        <end position="242"/>
    </location>
</feature>
<dbReference type="GO" id="GO:0005886">
    <property type="term" value="C:plasma membrane"/>
    <property type="evidence" value="ECO:0007669"/>
    <property type="project" value="UniProtKB-SubCell"/>
</dbReference>
<dbReference type="PROSITE" id="PS51384">
    <property type="entry name" value="FAD_FR"/>
    <property type="match status" value="1"/>
</dbReference>
<keyword evidence="10" id="KW-0406">Ion transport</keyword>
<dbReference type="InterPro" id="IPR013112">
    <property type="entry name" value="FAD-bd_8"/>
</dbReference>
<dbReference type="PANTHER" id="PTHR32361">
    <property type="entry name" value="FERRIC/CUPRIC REDUCTASE TRANSMEMBRANE COMPONENT"/>
    <property type="match status" value="1"/>
</dbReference>
<dbReference type="SFLD" id="SFLDS00052">
    <property type="entry name" value="Ferric_Reductase_Domain"/>
    <property type="match status" value="1"/>
</dbReference>
<accession>A0A1C1CP61</accession>
<dbReference type="InterPro" id="IPR046530">
    <property type="entry name" value="BIM1-like_dom"/>
</dbReference>
<evidence type="ECO:0000256" key="13">
    <source>
        <dbReference type="ARBA" id="ARBA00048483"/>
    </source>
</evidence>
<protein>
    <recommendedName>
        <fullName evidence="3">ferric-chelate reductase (NADPH)</fullName>
        <ecNumber evidence="3">1.16.1.9</ecNumber>
    </recommendedName>
</protein>
<keyword evidence="4" id="KW-0813">Transport</keyword>
<dbReference type="STRING" id="86049.A0A1C1CP61"/>
<sequence length="946" mass="104414">MDMSGMMGMDMSMAGMFTPTNKKVAHLYWYLVAAVVGVLVFRRVVDRVRLWQQRSGQQQPQRISGRPQNAFEQCYDTAIAICRELAYPQLWTCTGKFSRYFTPPPLGRCLLLLAYWAMLLTMLWSNVILAPSASNYAYRWEIVGFRAAWVSITQLPLIYILSGKSNVITMLTGVSYERLNWLHRWVGRTMFLTLIVHWAYFFTEWSIADFVSFELKIMPMVKYGFGAWATLGWMVITGFGFFRNLSYELWFLQHLAAALVLLWLVHKHVPSYAAYNVWFAVGVIVFDRLVRTVMSLVINLHLIPSKAQNSSPRRRIGYEAEVTNLSNDFLLVKVRNVGFSWRPGQHVYLSIPRAGVFEAHPFTIASVPSSISGADGSNDAQLYLRVHNGFTKRLQRQCQRQLTPRAFLSFISGPWGNPPSLERFESMAFVAAGNGASFTLPMFQQAVMKNNSVRRISFVWIVRQAEQLDWFKEQLLSAWTLARQRSIKVNIHAFITGSARDSVQTPSERNSLLGQRSNPDPSSDEKSANGLLSSVEKSESIDLSIKKGDAGVVRENSVSSASCSLMSEQPMISINYGRPDPDSLIRPIVEEAWGETGIIACGGSHFTGQMRNCVASLSDERGVHKGTGAQVELAKNREGQTVRMSKFTAASPSVPRDLRPMASISVDGLVQSTLEHMLARARRYFVVRDLTRGQTTENSSATQAIDISSSSSTHLHLPSKMQLSTLALVLGAQLVSGHFELTYPTWRGDSFLPPASQYMFPCANVNTTDASNNNRTLWPLDGGSLKIEFHHPWTYVAINLGLGSNTNTFNISLNPMLLNETGNGTMCFPKWQLPADLGIEDGTDASLQIITIGDSGTALYNCADIRFSTDATLLSGDQCQNTTGLELYPLVQQQANGSTEGAAATVTVTASAAGASSTSAAMGMSAPGLGSLALGTILSVALILVS</sequence>
<dbReference type="Pfam" id="PF08022">
    <property type="entry name" value="FAD_binding_8"/>
    <property type="match status" value="1"/>
</dbReference>
<dbReference type="InterPro" id="IPR017938">
    <property type="entry name" value="Riboflavin_synthase-like_b-brl"/>
</dbReference>
<keyword evidence="5" id="KW-1003">Cell membrane</keyword>
<feature type="transmembrane region" description="Helical" evidence="15">
    <location>
        <begin position="109"/>
        <end position="130"/>
    </location>
</feature>
<evidence type="ECO:0000256" key="5">
    <source>
        <dbReference type="ARBA" id="ARBA00022475"/>
    </source>
</evidence>
<dbReference type="VEuPathDB" id="FungiDB:G647_05705"/>
<dbReference type="PANTHER" id="PTHR32361:SF9">
    <property type="entry name" value="FERRIC REDUCTASE TRANSMEMBRANE COMPONENT 3-RELATED"/>
    <property type="match status" value="1"/>
</dbReference>
<dbReference type="CDD" id="cd06186">
    <property type="entry name" value="NOX_Duox_like_FAD_NADP"/>
    <property type="match status" value="1"/>
</dbReference>
<dbReference type="OrthoDB" id="3944240at2759"/>
<keyword evidence="11 15" id="KW-0472">Membrane</keyword>
<evidence type="ECO:0000256" key="11">
    <source>
        <dbReference type="ARBA" id="ARBA00023136"/>
    </source>
</evidence>
<feature type="transmembrane region" description="Helical" evidence="15">
    <location>
        <begin position="926"/>
        <end position="945"/>
    </location>
</feature>
<organism evidence="17 18">
    <name type="scientific">Cladophialophora carrionii</name>
    <dbReference type="NCBI Taxonomy" id="86049"/>
    <lineage>
        <taxon>Eukaryota</taxon>
        <taxon>Fungi</taxon>
        <taxon>Dikarya</taxon>
        <taxon>Ascomycota</taxon>
        <taxon>Pezizomycotina</taxon>
        <taxon>Eurotiomycetes</taxon>
        <taxon>Chaetothyriomycetidae</taxon>
        <taxon>Chaetothyriales</taxon>
        <taxon>Herpotrichiellaceae</taxon>
        <taxon>Cladophialophora</taxon>
    </lineage>
</organism>
<feature type="transmembrane region" description="Helical" evidence="15">
    <location>
        <begin position="142"/>
        <end position="161"/>
    </location>
</feature>
<dbReference type="SFLD" id="SFLDG01168">
    <property type="entry name" value="Ferric_reductase_subgroup_(FRE"/>
    <property type="match status" value="1"/>
</dbReference>
<dbReference type="Proteomes" id="UP000094526">
    <property type="component" value="Unassembled WGS sequence"/>
</dbReference>
<evidence type="ECO:0000256" key="12">
    <source>
        <dbReference type="ARBA" id="ARBA00023180"/>
    </source>
</evidence>
<dbReference type="GO" id="GO:0006879">
    <property type="term" value="P:intracellular iron ion homeostasis"/>
    <property type="evidence" value="ECO:0007669"/>
    <property type="project" value="TreeGrafter"/>
</dbReference>
<feature type="transmembrane region" description="Helical" evidence="15">
    <location>
        <begin position="185"/>
        <end position="203"/>
    </location>
</feature>
<dbReference type="VEuPathDB" id="FungiDB:G647_05706"/>
<evidence type="ECO:0000256" key="9">
    <source>
        <dbReference type="ARBA" id="ARBA00023002"/>
    </source>
</evidence>
<dbReference type="GO" id="GO:0052851">
    <property type="term" value="F:ferric-chelate reductase (NADPH) activity"/>
    <property type="evidence" value="ECO:0007669"/>
    <property type="project" value="UniProtKB-EC"/>
</dbReference>
<keyword evidence="9" id="KW-0560">Oxidoreductase</keyword>
<dbReference type="InterPro" id="IPR039261">
    <property type="entry name" value="FNR_nucleotide-bd"/>
</dbReference>
<comment type="caution">
    <text evidence="17">The sequence shown here is derived from an EMBL/GenBank/DDBJ whole genome shotgun (WGS) entry which is preliminary data.</text>
</comment>
<evidence type="ECO:0000256" key="8">
    <source>
        <dbReference type="ARBA" id="ARBA00022989"/>
    </source>
</evidence>
<dbReference type="InterPro" id="IPR013121">
    <property type="entry name" value="Fe_red_NAD-bd_6"/>
</dbReference>
<gene>
    <name evidence="17" type="ORF">CLCR_06584</name>
</gene>
<evidence type="ECO:0000256" key="10">
    <source>
        <dbReference type="ARBA" id="ARBA00023065"/>
    </source>
</evidence>
<dbReference type="InterPro" id="IPR017927">
    <property type="entry name" value="FAD-bd_FR_type"/>
</dbReference>
<evidence type="ECO:0000313" key="17">
    <source>
        <dbReference type="EMBL" id="OCT50285.1"/>
    </source>
</evidence>
<evidence type="ECO:0000256" key="14">
    <source>
        <dbReference type="SAM" id="MobiDB-lite"/>
    </source>
</evidence>
<evidence type="ECO:0000256" key="1">
    <source>
        <dbReference type="ARBA" id="ARBA00004651"/>
    </source>
</evidence>
<reference evidence="18" key="1">
    <citation type="submission" date="2015-07" db="EMBL/GenBank/DDBJ databases">
        <authorList>
            <person name="Teixeira M.M."/>
            <person name="Souza R.C."/>
            <person name="Almeida L.G."/>
            <person name="Vicente V.A."/>
            <person name="de Hoog S."/>
            <person name="Bocca A.L."/>
            <person name="de Almeida S.R."/>
            <person name="Vasconcelos A.T."/>
            <person name="Felipe M.S."/>
        </authorList>
    </citation>
    <scope>NUCLEOTIDE SEQUENCE [LARGE SCALE GENOMIC DNA]</scope>
    <source>
        <strain evidence="18">KSF</strain>
    </source>
</reference>
<comment type="subcellular location">
    <subcellularLocation>
        <location evidence="1">Cell membrane</location>
        <topology evidence="1">Multi-pass membrane protein</topology>
    </subcellularLocation>
</comment>
<keyword evidence="8 15" id="KW-1133">Transmembrane helix</keyword>
<dbReference type="AlphaFoldDB" id="A0A1C1CP61"/>
<feature type="region of interest" description="Disordered" evidence="14">
    <location>
        <begin position="500"/>
        <end position="534"/>
    </location>
</feature>
<dbReference type="GO" id="GO:0006826">
    <property type="term" value="P:iron ion transport"/>
    <property type="evidence" value="ECO:0007669"/>
    <property type="project" value="TreeGrafter"/>
</dbReference>
<keyword evidence="7" id="KW-0249">Electron transport</keyword>
<comment type="catalytic activity">
    <reaction evidence="13">
        <text>2 a Fe(II)-siderophore + NADP(+) + H(+) = 2 a Fe(III)-siderophore + NADPH</text>
        <dbReference type="Rhea" id="RHEA:28795"/>
        <dbReference type="Rhea" id="RHEA-COMP:11342"/>
        <dbReference type="Rhea" id="RHEA-COMP:11344"/>
        <dbReference type="ChEBI" id="CHEBI:15378"/>
        <dbReference type="ChEBI" id="CHEBI:29033"/>
        <dbReference type="ChEBI" id="CHEBI:29034"/>
        <dbReference type="ChEBI" id="CHEBI:57783"/>
        <dbReference type="ChEBI" id="CHEBI:58349"/>
        <dbReference type="EC" id="1.16.1.9"/>
    </reaction>
</comment>
<dbReference type="GO" id="GO:0015677">
    <property type="term" value="P:copper ion import"/>
    <property type="evidence" value="ECO:0007669"/>
    <property type="project" value="TreeGrafter"/>
</dbReference>
<proteinExistence type="inferred from homology"/>
<evidence type="ECO:0000313" key="18">
    <source>
        <dbReference type="Proteomes" id="UP000094526"/>
    </source>
</evidence>
<dbReference type="EC" id="1.16.1.9" evidence="3"/>
<dbReference type="Pfam" id="PF20238">
    <property type="entry name" value="BIM1-like_dom"/>
    <property type="match status" value="1"/>
</dbReference>
<feature type="domain" description="FAD-binding FR-type" evidence="16">
    <location>
        <begin position="276"/>
        <end position="421"/>
    </location>
</feature>
<dbReference type="EMBL" id="LGRB01000010">
    <property type="protein sequence ID" value="OCT50285.1"/>
    <property type="molecule type" value="Genomic_DNA"/>
</dbReference>